<dbReference type="PANTHER" id="PTHR34294">
    <property type="entry name" value="TRANSCRIPTIONAL REGULATOR-RELATED"/>
    <property type="match status" value="1"/>
</dbReference>
<gene>
    <name evidence="6" type="ORF">METZ01_LOCUS36916</name>
</gene>
<feature type="domain" description="Sugar-binding" evidence="5">
    <location>
        <begin position="63"/>
        <end position="312"/>
    </location>
</feature>
<dbReference type="InterPro" id="IPR036388">
    <property type="entry name" value="WH-like_DNA-bd_sf"/>
</dbReference>
<keyword evidence="4" id="KW-0804">Transcription</keyword>
<dbReference type="GO" id="GO:0030246">
    <property type="term" value="F:carbohydrate binding"/>
    <property type="evidence" value="ECO:0007669"/>
    <property type="project" value="InterPro"/>
</dbReference>
<evidence type="ECO:0000256" key="3">
    <source>
        <dbReference type="ARBA" id="ARBA00023125"/>
    </source>
</evidence>
<dbReference type="GO" id="GO:0003677">
    <property type="term" value="F:DNA binding"/>
    <property type="evidence" value="ECO:0007669"/>
    <property type="project" value="UniProtKB-KW"/>
</dbReference>
<evidence type="ECO:0000313" key="6">
    <source>
        <dbReference type="EMBL" id="SUZ84062.1"/>
    </source>
</evidence>
<dbReference type="Gene3D" id="1.10.10.10">
    <property type="entry name" value="Winged helix-like DNA-binding domain superfamily/Winged helix DNA-binding domain"/>
    <property type="match status" value="1"/>
</dbReference>
<dbReference type="Pfam" id="PF04198">
    <property type="entry name" value="Sugar-bind"/>
    <property type="match status" value="1"/>
</dbReference>
<organism evidence="6">
    <name type="scientific">marine metagenome</name>
    <dbReference type="NCBI Taxonomy" id="408172"/>
    <lineage>
        <taxon>unclassified sequences</taxon>
        <taxon>metagenomes</taxon>
        <taxon>ecological metagenomes</taxon>
    </lineage>
</organism>
<dbReference type="SUPFAM" id="SSF100950">
    <property type="entry name" value="NagB/RpiA/CoA transferase-like"/>
    <property type="match status" value="1"/>
</dbReference>
<accession>A0A381QX96</accession>
<evidence type="ECO:0000256" key="1">
    <source>
        <dbReference type="ARBA" id="ARBA00010466"/>
    </source>
</evidence>
<proteinExistence type="inferred from homology"/>
<evidence type="ECO:0000259" key="5">
    <source>
        <dbReference type="Pfam" id="PF04198"/>
    </source>
</evidence>
<dbReference type="InterPro" id="IPR037171">
    <property type="entry name" value="NagB/RpiA_transferase-like"/>
</dbReference>
<evidence type="ECO:0000256" key="4">
    <source>
        <dbReference type="ARBA" id="ARBA00023163"/>
    </source>
</evidence>
<keyword evidence="3" id="KW-0238">DNA-binding</keyword>
<dbReference type="EMBL" id="UINC01001579">
    <property type="protein sequence ID" value="SUZ84062.1"/>
    <property type="molecule type" value="Genomic_DNA"/>
</dbReference>
<dbReference type="InterPro" id="IPR051054">
    <property type="entry name" value="SorC_transcr_regulators"/>
</dbReference>
<sequence length="315" mass="34767">MNIALRDQRKFAARASWYYYKTGMTQGEIAKRLGINRARVINILNEARKDGTVTFHVSGEDADMMALEVQLKEKWGLRDVFLTPGVSGEELKNDLSMAGAQYLEMNLPSKESLIALGWGETISGITRNLGRVIPEKTSFVTLCGGVMHYLSEHTPTNVGTPLSGFLYPFHVIPTPLMVGTTELRDQLLNEPEVVHVMDMAQLADIAMVGIGSLMPSTEFEGFGYKSQKELDLLKKRGAVGEMHGEYFNADGEPLEMEHHHRLISIRLETLRKMKHVVGVAGGPDKIEALKAALKGGFIHSLITDEVTARALISSS</sequence>
<name>A0A381QX96_9ZZZZ</name>
<protein>
    <recommendedName>
        <fullName evidence="5">Sugar-binding domain-containing protein</fullName>
    </recommendedName>
</protein>
<dbReference type="AlphaFoldDB" id="A0A381QX96"/>
<evidence type="ECO:0000256" key="2">
    <source>
        <dbReference type="ARBA" id="ARBA00023015"/>
    </source>
</evidence>
<dbReference type="InterPro" id="IPR007324">
    <property type="entry name" value="Sugar-bd_dom_put"/>
</dbReference>
<dbReference type="PANTHER" id="PTHR34294:SF1">
    <property type="entry name" value="TRANSCRIPTIONAL REGULATOR LSRR"/>
    <property type="match status" value="1"/>
</dbReference>
<comment type="similarity">
    <text evidence="1">Belongs to the SorC transcriptional regulatory family.</text>
</comment>
<dbReference type="Gene3D" id="3.40.50.1360">
    <property type="match status" value="1"/>
</dbReference>
<keyword evidence="2" id="KW-0805">Transcription regulation</keyword>
<reference evidence="6" key="1">
    <citation type="submission" date="2018-05" db="EMBL/GenBank/DDBJ databases">
        <authorList>
            <person name="Lanie J.A."/>
            <person name="Ng W.-L."/>
            <person name="Kazmierczak K.M."/>
            <person name="Andrzejewski T.M."/>
            <person name="Davidsen T.M."/>
            <person name="Wayne K.J."/>
            <person name="Tettelin H."/>
            <person name="Glass J.I."/>
            <person name="Rusch D."/>
            <person name="Podicherti R."/>
            <person name="Tsui H.-C.T."/>
            <person name="Winkler M.E."/>
        </authorList>
    </citation>
    <scope>NUCLEOTIDE SEQUENCE</scope>
</reference>